<dbReference type="PANTHER" id="PTHR48419:SF1">
    <property type="entry name" value="SULFOTRANSFERASE DOMAIN-CONTAINING PROTEIN"/>
    <property type="match status" value="1"/>
</dbReference>
<gene>
    <name evidence="1" type="ORF">CDV36_001198</name>
</gene>
<evidence type="ECO:0008006" key="3">
    <source>
        <dbReference type="Google" id="ProtNLM"/>
    </source>
</evidence>
<dbReference type="AlphaFoldDB" id="A0A3M2SPC8"/>
<dbReference type="InterPro" id="IPR053226">
    <property type="entry name" value="Pyrrolopyrazine_biosynth_F"/>
</dbReference>
<dbReference type="InterPro" id="IPR027417">
    <property type="entry name" value="P-loop_NTPase"/>
</dbReference>
<protein>
    <recommendedName>
        <fullName evidence="3">Sulfotransferase domain-containing protein</fullName>
    </recommendedName>
</protein>
<accession>A0A3M2SPC8</accession>
<dbReference type="Gene3D" id="3.40.50.300">
    <property type="entry name" value="P-loop containing nucleotide triphosphate hydrolases"/>
    <property type="match status" value="1"/>
</dbReference>
<evidence type="ECO:0000313" key="1">
    <source>
        <dbReference type="EMBL" id="RMJ19135.1"/>
    </source>
</evidence>
<reference evidence="1 2" key="1">
    <citation type="submission" date="2017-06" db="EMBL/GenBank/DDBJ databases">
        <title>Comparative genomic analysis of Ambrosia Fusariam Clade fungi.</title>
        <authorList>
            <person name="Stajich J.E."/>
            <person name="Carrillo J."/>
            <person name="Kijimoto T."/>
            <person name="Eskalen A."/>
            <person name="O'Donnell K."/>
            <person name="Kasson M."/>
        </authorList>
    </citation>
    <scope>NUCLEOTIDE SEQUENCE [LARGE SCALE GENOMIC DNA]</scope>
    <source>
        <strain evidence="1">UCR3666</strain>
    </source>
</reference>
<sequence length="328" mass="37240">MSTEATTTTMRTTPIARHMLVTSPRTASNLLVRILNFDGQGARPTRSSGYFWLPSILKRYAVQGKPMSEWTTEEKKDIDEIEQQCFDNLLDYIKKAEDEGQLVLFKEHALLMNHPFFESEFAHGKGTTIGEPTVLGGGTRSPLNKTVVSDEFLKTFKPTFLIRHPALSLASMYRAARSDVLGRPDKEPSLVERSSIWNRTLFDFYEAEHDNGGESPLVLDADDIMTSPKLMSKYARLVGLDPDKLRFSWEKASQEELSNMSDMARMMLSSLSASDCVNLDKVAGDLDIAKEAAKWRNEFGDKDGRKLESWVREAMPDYEYMRSKRLMI</sequence>
<keyword evidence="2" id="KW-1185">Reference proteome</keyword>
<dbReference type="STRING" id="2010991.A0A3M2SPC8"/>
<dbReference type="SUPFAM" id="SSF52540">
    <property type="entry name" value="P-loop containing nucleoside triphosphate hydrolases"/>
    <property type="match status" value="1"/>
</dbReference>
<name>A0A3M2SPC8_9HYPO</name>
<dbReference type="EMBL" id="NKUJ01000011">
    <property type="protein sequence ID" value="RMJ19135.1"/>
    <property type="molecule type" value="Genomic_DNA"/>
</dbReference>
<dbReference type="PANTHER" id="PTHR48419">
    <property type="entry name" value="SULFOTRANSFERASE DOMAIN-CONTAINING PROTEIN"/>
    <property type="match status" value="1"/>
</dbReference>
<comment type="caution">
    <text evidence="1">The sequence shown here is derived from an EMBL/GenBank/DDBJ whole genome shotgun (WGS) entry which is preliminary data.</text>
</comment>
<proteinExistence type="predicted"/>
<organism evidence="1 2">
    <name type="scientific">Fusarium kuroshium</name>
    <dbReference type="NCBI Taxonomy" id="2010991"/>
    <lineage>
        <taxon>Eukaryota</taxon>
        <taxon>Fungi</taxon>
        <taxon>Dikarya</taxon>
        <taxon>Ascomycota</taxon>
        <taxon>Pezizomycotina</taxon>
        <taxon>Sordariomycetes</taxon>
        <taxon>Hypocreomycetidae</taxon>
        <taxon>Hypocreales</taxon>
        <taxon>Nectriaceae</taxon>
        <taxon>Fusarium</taxon>
        <taxon>Fusarium solani species complex</taxon>
    </lineage>
</organism>
<dbReference type="Proteomes" id="UP000277212">
    <property type="component" value="Unassembled WGS sequence"/>
</dbReference>
<dbReference type="OrthoDB" id="3650366at2759"/>
<evidence type="ECO:0000313" key="2">
    <source>
        <dbReference type="Proteomes" id="UP000277212"/>
    </source>
</evidence>